<sequence>MSFESDDTNAKADSTAFAKAMREMFGLIDANVFEVVFPEDMDPFDYWAFNIMGKISQVRSSCIGRKLMILHFAGHGALDDSNRLLLEGNPTGHNQCLPWDIIEAPFRPYMKHPYGEVDVACVLDCCYPGAFNTPSASPGRTVEVLAATDARSTIAARALQDIGATFTQRFIFEMRSIVADKGKPPVTFPDILKKMQNRKREPSKSPPVYRTLYGDAPILLPVTSLQRSPAPSIDTTDPLALDFWRPEEHSVALKAHLPTSINDDSTRTIVKWLHQLQKDYKVEVMGVHDTNSAVVFLTVPYANLYILYRLEQQGLCKVDVICENLYSLNLLDTFVNSENTGVTAAPTVGSIESK</sequence>
<proteinExistence type="predicted"/>
<protein>
    <submittedName>
        <fullName evidence="1">Uncharacterized protein</fullName>
    </submittedName>
</protein>
<dbReference type="Proteomes" id="UP001375240">
    <property type="component" value="Unassembled WGS sequence"/>
</dbReference>
<dbReference type="AlphaFoldDB" id="A0AAV9UQ20"/>
<name>A0AAV9UQ20_9PEZI</name>
<dbReference type="EMBL" id="JAVHNQ010000006">
    <property type="protein sequence ID" value="KAK6344302.1"/>
    <property type="molecule type" value="Genomic_DNA"/>
</dbReference>
<keyword evidence="2" id="KW-1185">Reference proteome</keyword>
<gene>
    <name evidence="1" type="ORF">TWF696_007942</name>
</gene>
<evidence type="ECO:0000313" key="1">
    <source>
        <dbReference type="EMBL" id="KAK6344302.1"/>
    </source>
</evidence>
<organism evidence="1 2">
    <name type="scientific">Orbilia brochopaga</name>
    <dbReference type="NCBI Taxonomy" id="3140254"/>
    <lineage>
        <taxon>Eukaryota</taxon>
        <taxon>Fungi</taxon>
        <taxon>Dikarya</taxon>
        <taxon>Ascomycota</taxon>
        <taxon>Pezizomycotina</taxon>
        <taxon>Orbiliomycetes</taxon>
        <taxon>Orbiliales</taxon>
        <taxon>Orbiliaceae</taxon>
        <taxon>Orbilia</taxon>
    </lineage>
</organism>
<reference evidence="1 2" key="1">
    <citation type="submission" date="2019-10" db="EMBL/GenBank/DDBJ databases">
        <authorList>
            <person name="Palmer J.M."/>
        </authorList>
    </citation>
    <scope>NUCLEOTIDE SEQUENCE [LARGE SCALE GENOMIC DNA]</scope>
    <source>
        <strain evidence="1 2">TWF696</strain>
    </source>
</reference>
<comment type="caution">
    <text evidence="1">The sequence shown here is derived from an EMBL/GenBank/DDBJ whole genome shotgun (WGS) entry which is preliminary data.</text>
</comment>
<accession>A0AAV9UQ20</accession>
<evidence type="ECO:0000313" key="2">
    <source>
        <dbReference type="Proteomes" id="UP001375240"/>
    </source>
</evidence>